<dbReference type="Pfam" id="PF02687">
    <property type="entry name" value="FtsX"/>
    <property type="match status" value="1"/>
</dbReference>
<dbReference type="PANTHER" id="PTHR43738">
    <property type="entry name" value="ABC TRANSPORTER, MEMBRANE PROTEIN"/>
    <property type="match status" value="1"/>
</dbReference>
<keyword evidence="5 6" id="KW-0472">Membrane</keyword>
<evidence type="ECO:0000256" key="3">
    <source>
        <dbReference type="ARBA" id="ARBA00022692"/>
    </source>
</evidence>
<feature type="transmembrane region" description="Helical" evidence="6">
    <location>
        <begin position="312"/>
        <end position="333"/>
    </location>
</feature>
<dbReference type="InterPro" id="IPR003838">
    <property type="entry name" value="ABC3_permease_C"/>
</dbReference>
<feature type="domain" description="MacB-like periplasmic core" evidence="8">
    <location>
        <begin position="17"/>
        <end position="207"/>
    </location>
</feature>
<proteinExistence type="predicted"/>
<evidence type="ECO:0000256" key="6">
    <source>
        <dbReference type="SAM" id="Phobius"/>
    </source>
</evidence>
<dbReference type="RefSeq" id="WP_058240101.1">
    <property type="nucleotide sequence ID" value="NZ_CYPW01000024.1"/>
</dbReference>
<evidence type="ECO:0000313" key="9">
    <source>
        <dbReference type="EMBL" id="CUH52914.1"/>
    </source>
</evidence>
<dbReference type="InterPro" id="IPR025857">
    <property type="entry name" value="MacB_PCD"/>
</dbReference>
<evidence type="ECO:0000313" key="10">
    <source>
        <dbReference type="Proteomes" id="UP000054823"/>
    </source>
</evidence>
<dbReference type="OrthoDB" id="9784014at2"/>
<dbReference type="AlphaFoldDB" id="A0A0P1ERK9"/>
<keyword evidence="4 6" id="KW-1133">Transmembrane helix</keyword>
<dbReference type="GO" id="GO:0005886">
    <property type="term" value="C:plasma membrane"/>
    <property type="evidence" value="ECO:0007669"/>
    <property type="project" value="UniProtKB-SubCell"/>
</dbReference>
<feature type="domain" description="ABC3 transporter permease C-terminal" evidence="7">
    <location>
        <begin position="312"/>
        <end position="430"/>
    </location>
</feature>
<gene>
    <name evidence="9" type="ORF">SHM7688_02361</name>
</gene>
<organism evidence="9 10">
    <name type="scientific">Shimia marina</name>
    <dbReference type="NCBI Taxonomy" id="321267"/>
    <lineage>
        <taxon>Bacteria</taxon>
        <taxon>Pseudomonadati</taxon>
        <taxon>Pseudomonadota</taxon>
        <taxon>Alphaproteobacteria</taxon>
        <taxon>Rhodobacterales</taxon>
        <taxon>Roseobacteraceae</taxon>
    </lineage>
</organism>
<evidence type="ECO:0000256" key="5">
    <source>
        <dbReference type="ARBA" id="ARBA00023136"/>
    </source>
</evidence>
<evidence type="ECO:0000256" key="1">
    <source>
        <dbReference type="ARBA" id="ARBA00004651"/>
    </source>
</evidence>
<keyword evidence="3 6" id="KW-0812">Transmembrane</keyword>
<dbReference type="STRING" id="321267.SHM7688_02361"/>
<keyword evidence="2" id="KW-1003">Cell membrane</keyword>
<keyword evidence="10" id="KW-1185">Reference proteome</keyword>
<accession>A0A0P1ERK9</accession>
<comment type="subcellular location">
    <subcellularLocation>
        <location evidence="1">Cell membrane</location>
        <topology evidence="1">Multi-pass membrane protein</topology>
    </subcellularLocation>
</comment>
<feature type="transmembrane region" description="Helical" evidence="6">
    <location>
        <begin position="408"/>
        <end position="427"/>
    </location>
</feature>
<evidence type="ECO:0000256" key="4">
    <source>
        <dbReference type="ARBA" id="ARBA00022989"/>
    </source>
</evidence>
<dbReference type="Proteomes" id="UP000054823">
    <property type="component" value="Unassembled WGS sequence"/>
</dbReference>
<evidence type="ECO:0000256" key="2">
    <source>
        <dbReference type="ARBA" id="ARBA00022475"/>
    </source>
</evidence>
<sequence length="439" mass="47016">MLKIAYQSLWNRRFIAALTLCALALSVALMLGVERLRDSARQSFANAASGVDLIVAPRGNDVQILMATVFGVGSTGSGMSWHSLQELRSLPAVAWAVPLMMGDNHRGHPVIGTEASYFVHFRHSNKQPLTFASGAAFADPDEAVIGAELQKRFGYEVGTKIVNAHGVGAVAFDMHDDAPFTVAGVLAPTGTAVDRMVFVSLEGFEALHAPRAPLLADPLARLGTDKPAGEASAATLQWQDTPAQASGDEEAPTFVPQQLNGVYVGLQNRSAVLAVQRHLATYETEALSAVMPNVALLQLWSITGTAEQALRVMAAAVALAGMIGMVVMLSAALETRRREFAILRSVGATPLHVFGLIVLEAALLTLLALVLGLCLLWASTLAANPIVFDQFGFRMQMDFFAQGDLKRLIAIFCFGMLASLLPAWRMYRMTLADGLTTRL</sequence>
<dbReference type="EMBL" id="CYPW01000024">
    <property type="protein sequence ID" value="CUH52914.1"/>
    <property type="molecule type" value="Genomic_DNA"/>
</dbReference>
<evidence type="ECO:0000259" key="7">
    <source>
        <dbReference type="Pfam" id="PF02687"/>
    </source>
</evidence>
<reference evidence="9 10" key="1">
    <citation type="submission" date="2015-09" db="EMBL/GenBank/DDBJ databases">
        <authorList>
            <consortium name="Swine Surveillance"/>
        </authorList>
    </citation>
    <scope>NUCLEOTIDE SEQUENCE [LARGE SCALE GENOMIC DNA]</scope>
    <source>
        <strain evidence="9 10">CECT 7688</strain>
    </source>
</reference>
<dbReference type="Pfam" id="PF12704">
    <property type="entry name" value="MacB_PCD"/>
    <property type="match status" value="1"/>
</dbReference>
<feature type="transmembrane region" description="Helical" evidence="6">
    <location>
        <begin position="340"/>
        <end position="359"/>
    </location>
</feature>
<evidence type="ECO:0000259" key="8">
    <source>
        <dbReference type="Pfam" id="PF12704"/>
    </source>
</evidence>
<feature type="transmembrane region" description="Helical" evidence="6">
    <location>
        <begin position="365"/>
        <end position="387"/>
    </location>
</feature>
<name>A0A0P1ERK9_9RHOB</name>
<dbReference type="PANTHER" id="PTHR43738:SF2">
    <property type="entry name" value="ABC TRANSPORTER PERMEASE"/>
    <property type="match status" value="1"/>
</dbReference>
<protein>
    <submittedName>
        <fullName evidence="9">Acidobacterial duplicated orphan permease</fullName>
    </submittedName>
</protein>
<dbReference type="InterPro" id="IPR051125">
    <property type="entry name" value="ABC-4/HrtB_transporter"/>
</dbReference>